<name>A0A9P1BKG8_9DINO</name>
<dbReference type="EMBL" id="CAMXCT030000127">
    <property type="protein sequence ID" value="CAL4761632.1"/>
    <property type="molecule type" value="Genomic_DNA"/>
</dbReference>
<evidence type="ECO:0000313" key="4">
    <source>
        <dbReference type="EMBL" id="CAI3974320.1"/>
    </source>
</evidence>
<dbReference type="AlphaFoldDB" id="A0A9P1BKG8"/>
<gene>
    <name evidence="4" type="ORF">C1SCF055_LOCUS2734</name>
</gene>
<evidence type="ECO:0000256" key="2">
    <source>
        <dbReference type="SAM" id="Phobius"/>
    </source>
</evidence>
<evidence type="ECO:0000313" key="5">
    <source>
        <dbReference type="EMBL" id="CAL1127695.1"/>
    </source>
</evidence>
<organism evidence="4">
    <name type="scientific">Cladocopium goreaui</name>
    <dbReference type="NCBI Taxonomy" id="2562237"/>
    <lineage>
        <taxon>Eukaryota</taxon>
        <taxon>Sar</taxon>
        <taxon>Alveolata</taxon>
        <taxon>Dinophyceae</taxon>
        <taxon>Suessiales</taxon>
        <taxon>Symbiodiniaceae</taxon>
        <taxon>Cladocopium</taxon>
    </lineage>
</organism>
<evidence type="ECO:0000256" key="3">
    <source>
        <dbReference type="SAM" id="SignalP"/>
    </source>
</evidence>
<feature type="signal peptide" evidence="3">
    <location>
        <begin position="1"/>
        <end position="15"/>
    </location>
</feature>
<sequence length="173" mass="19455">MRVLLLGALGLPCEAMSSASIGDGGYGTFATFAVYVTVICLVAGVSFFLGTQYDVMKDEYRRIMVNQNLKKVLKLLKRARATMTGNHETDESESVGEESEEKIGETDAELEDPPHGADETSLHRAMIETNEVLTAREQRLEAEWDEAELKNDYDSMRRLENLILETRNLRYSI</sequence>
<keyword evidence="3" id="KW-0732">Signal</keyword>
<feature type="compositionally biased region" description="Acidic residues" evidence="1">
    <location>
        <begin position="90"/>
        <end position="111"/>
    </location>
</feature>
<keyword evidence="6" id="KW-1185">Reference proteome</keyword>
<accession>A0A9P1BKG8</accession>
<reference evidence="5" key="2">
    <citation type="submission" date="2024-04" db="EMBL/GenBank/DDBJ databases">
        <authorList>
            <person name="Chen Y."/>
            <person name="Shah S."/>
            <person name="Dougan E. K."/>
            <person name="Thang M."/>
            <person name="Chan C."/>
        </authorList>
    </citation>
    <scope>NUCLEOTIDE SEQUENCE [LARGE SCALE GENOMIC DNA]</scope>
</reference>
<keyword evidence="2" id="KW-0812">Transmembrane</keyword>
<feature type="region of interest" description="Disordered" evidence="1">
    <location>
        <begin position="83"/>
        <end position="120"/>
    </location>
</feature>
<feature type="transmembrane region" description="Helical" evidence="2">
    <location>
        <begin position="29"/>
        <end position="51"/>
    </location>
</feature>
<proteinExistence type="predicted"/>
<comment type="caution">
    <text evidence="4">The sequence shown here is derived from an EMBL/GenBank/DDBJ whole genome shotgun (WGS) entry which is preliminary data.</text>
</comment>
<keyword evidence="2" id="KW-0472">Membrane</keyword>
<dbReference type="EMBL" id="CAMXCT010000127">
    <property type="protein sequence ID" value="CAI3974320.1"/>
    <property type="molecule type" value="Genomic_DNA"/>
</dbReference>
<dbReference type="Proteomes" id="UP001152797">
    <property type="component" value="Unassembled WGS sequence"/>
</dbReference>
<evidence type="ECO:0000313" key="6">
    <source>
        <dbReference type="Proteomes" id="UP001152797"/>
    </source>
</evidence>
<dbReference type="EMBL" id="CAMXCT020000127">
    <property type="protein sequence ID" value="CAL1127695.1"/>
    <property type="molecule type" value="Genomic_DNA"/>
</dbReference>
<feature type="chain" id="PRO_5043269535" evidence="3">
    <location>
        <begin position="16"/>
        <end position="173"/>
    </location>
</feature>
<keyword evidence="2" id="KW-1133">Transmembrane helix</keyword>
<protein>
    <submittedName>
        <fullName evidence="4">Uncharacterized protein</fullName>
    </submittedName>
</protein>
<reference evidence="4" key="1">
    <citation type="submission" date="2022-10" db="EMBL/GenBank/DDBJ databases">
        <authorList>
            <person name="Chen Y."/>
            <person name="Dougan E. K."/>
            <person name="Chan C."/>
            <person name="Rhodes N."/>
            <person name="Thang M."/>
        </authorList>
    </citation>
    <scope>NUCLEOTIDE SEQUENCE</scope>
</reference>
<evidence type="ECO:0000256" key="1">
    <source>
        <dbReference type="SAM" id="MobiDB-lite"/>
    </source>
</evidence>